<feature type="domain" description="2EXR" evidence="1">
    <location>
        <begin position="21"/>
        <end position="92"/>
    </location>
</feature>
<dbReference type="Proteomes" id="UP000184330">
    <property type="component" value="Unassembled WGS sequence"/>
</dbReference>
<organism evidence="2 3">
    <name type="scientific">Phialocephala subalpina</name>
    <dbReference type="NCBI Taxonomy" id="576137"/>
    <lineage>
        <taxon>Eukaryota</taxon>
        <taxon>Fungi</taxon>
        <taxon>Dikarya</taxon>
        <taxon>Ascomycota</taxon>
        <taxon>Pezizomycotina</taxon>
        <taxon>Leotiomycetes</taxon>
        <taxon>Helotiales</taxon>
        <taxon>Mollisiaceae</taxon>
        <taxon>Phialocephala</taxon>
        <taxon>Phialocephala fortinii species complex</taxon>
    </lineage>
</organism>
<evidence type="ECO:0000313" key="3">
    <source>
        <dbReference type="Proteomes" id="UP000184330"/>
    </source>
</evidence>
<evidence type="ECO:0000313" key="2">
    <source>
        <dbReference type="EMBL" id="CZR54178.1"/>
    </source>
</evidence>
<dbReference type="PANTHER" id="PTHR35910:SF6">
    <property type="entry name" value="2EXR DOMAIN-CONTAINING PROTEIN"/>
    <property type="match status" value="1"/>
</dbReference>
<keyword evidence="3" id="KW-1185">Reference proteome</keyword>
<dbReference type="Pfam" id="PF20150">
    <property type="entry name" value="2EXR"/>
    <property type="match status" value="1"/>
</dbReference>
<name>A0A1L7WN46_9HELO</name>
<accession>A0A1L7WN46</accession>
<dbReference type="OrthoDB" id="3513892at2759"/>
<gene>
    <name evidence="2" type="ORF">PAC_04061</name>
</gene>
<dbReference type="PANTHER" id="PTHR35910">
    <property type="entry name" value="2EXR DOMAIN-CONTAINING PROTEIN"/>
    <property type="match status" value="1"/>
</dbReference>
<evidence type="ECO:0000259" key="1">
    <source>
        <dbReference type="Pfam" id="PF20150"/>
    </source>
</evidence>
<proteinExistence type="predicted"/>
<reference evidence="2 3" key="1">
    <citation type="submission" date="2016-03" db="EMBL/GenBank/DDBJ databases">
        <authorList>
            <person name="Ploux O."/>
        </authorList>
    </citation>
    <scope>NUCLEOTIDE SEQUENCE [LARGE SCALE GENOMIC DNA]</scope>
    <source>
        <strain evidence="2 3">UAMH 11012</strain>
    </source>
</reference>
<protein>
    <recommendedName>
        <fullName evidence="1">2EXR domain-containing protein</fullName>
    </recommendedName>
</protein>
<dbReference type="InterPro" id="IPR045518">
    <property type="entry name" value="2EXR"/>
</dbReference>
<dbReference type="AlphaFoldDB" id="A0A1L7WN46"/>
<sequence length="326" mass="37515">MNERLMGTIASKGGEPALATFPRFQELPVELRIMIWNLTLDNIPKPRVVTVRSPTEPSSPDKTVSTVHILLHTCKESRELILPRYTSAFGLPRPGWEYTGSRMLKGLQKILRKFRLPSYSIAEAVLPITIHMNEYPAKKGHERYAIRGKPYPPLSPSLWFDAENDILLFRHAIKNGWIGWSTVGNNILHPYGDVGECKDWHEVVIITMDDRGLVRPDQWSFSLEAEPEAFKETFKEIGKIPGVIWRVSLARDGDRSLCEILQTWNPFGWMWRRYQTEIYEKIFGGRDPWSWKVKEVAWFAHPLGQVSTKKQIEGAEVGVFFGPSWN</sequence>
<dbReference type="EMBL" id="FJOG01000004">
    <property type="protein sequence ID" value="CZR54178.1"/>
    <property type="molecule type" value="Genomic_DNA"/>
</dbReference>